<dbReference type="GO" id="GO:0006487">
    <property type="term" value="P:protein N-linked glycosylation"/>
    <property type="evidence" value="ECO:0007669"/>
    <property type="project" value="TreeGrafter"/>
</dbReference>
<dbReference type="Pfam" id="PF22422">
    <property type="entry name" value="MGH1-like_GH"/>
    <property type="match status" value="1"/>
</dbReference>
<accession>A0A1U7JG64</accession>
<proteinExistence type="inferred from homology"/>
<dbReference type="GO" id="GO:0009311">
    <property type="term" value="P:oligosaccharide metabolic process"/>
    <property type="evidence" value="ECO:0007669"/>
    <property type="project" value="InterPro"/>
</dbReference>
<dbReference type="RefSeq" id="WP_028481540.1">
    <property type="nucleotide sequence ID" value="NZ_LVVZ01000018.1"/>
</dbReference>
<evidence type="ECO:0000313" key="6">
    <source>
        <dbReference type="Proteomes" id="UP000185783"/>
    </source>
</evidence>
<evidence type="ECO:0000313" key="5">
    <source>
        <dbReference type="EMBL" id="OKL43740.1"/>
    </source>
</evidence>
<feature type="domain" description="Mannosylglycerate hydrolase MGH1-like glycoside hydrolase" evidence="4">
    <location>
        <begin position="29"/>
        <end position="411"/>
    </location>
</feature>
<protein>
    <recommendedName>
        <fullName evidence="4">Mannosylglycerate hydrolase MGH1-like glycoside hydrolase domain-containing protein</fullName>
    </recommendedName>
</protein>
<dbReference type="PANTHER" id="PTHR10412:SF11">
    <property type="entry name" value="MANNOSYL-OLIGOSACCHARIDE GLUCOSIDASE"/>
    <property type="match status" value="1"/>
</dbReference>
<evidence type="ECO:0000256" key="1">
    <source>
        <dbReference type="ARBA" id="ARBA00010833"/>
    </source>
</evidence>
<name>A0A1U7JG64_9HYPH</name>
<evidence type="ECO:0000256" key="2">
    <source>
        <dbReference type="ARBA" id="ARBA00022801"/>
    </source>
</evidence>
<dbReference type="AlphaFoldDB" id="A0A1U7JG64"/>
<reference evidence="5 6" key="1">
    <citation type="submission" date="2016-03" db="EMBL/GenBank/DDBJ databases">
        <title>Genome sequence of Nesiotobacter sp. nov., a moderately halophilic alphaproteobacterium isolated from the Yellow Sea, China.</title>
        <authorList>
            <person name="Zhang G."/>
            <person name="Zhang R."/>
        </authorList>
    </citation>
    <scope>NUCLEOTIDE SEQUENCE [LARGE SCALE GENOMIC DNA]</scope>
    <source>
        <strain evidence="5 6">WB1-6</strain>
    </source>
</reference>
<dbReference type="STRING" id="197461.A3843_11480"/>
<dbReference type="Gene3D" id="1.50.10.10">
    <property type="match status" value="1"/>
</dbReference>
<comment type="caution">
    <text evidence="5">The sequence shown here is derived from an EMBL/GenBank/DDBJ whole genome shotgun (WGS) entry which is preliminary data.</text>
</comment>
<keyword evidence="6" id="KW-1185">Reference proteome</keyword>
<organism evidence="5 6">
    <name type="scientific">Pseudovibrio exalbescens</name>
    <dbReference type="NCBI Taxonomy" id="197461"/>
    <lineage>
        <taxon>Bacteria</taxon>
        <taxon>Pseudomonadati</taxon>
        <taxon>Pseudomonadota</taxon>
        <taxon>Alphaproteobacteria</taxon>
        <taxon>Hyphomicrobiales</taxon>
        <taxon>Stappiaceae</taxon>
        <taxon>Pseudovibrio</taxon>
    </lineage>
</organism>
<gene>
    <name evidence="5" type="ORF">A3843_11480</name>
</gene>
<dbReference type="InterPro" id="IPR004888">
    <property type="entry name" value="Glycoside_hydrolase_63"/>
</dbReference>
<dbReference type="InterPro" id="IPR008928">
    <property type="entry name" value="6-hairpin_glycosidase_sf"/>
</dbReference>
<dbReference type="SUPFAM" id="SSF48208">
    <property type="entry name" value="Six-hairpin glycosidases"/>
    <property type="match status" value="1"/>
</dbReference>
<dbReference type="Proteomes" id="UP000185783">
    <property type="component" value="Unassembled WGS sequence"/>
</dbReference>
<keyword evidence="2" id="KW-0378">Hydrolase</keyword>
<comment type="similarity">
    <text evidence="1">Belongs to the glycosyl hydrolase 63 family.</text>
</comment>
<dbReference type="InterPro" id="IPR012341">
    <property type="entry name" value="6hp_glycosidase-like_sf"/>
</dbReference>
<evidence type="ECO:0000259" key="4">
    <source>
        <dbReference type="Pfam" id="PF22422"/>
    </source>
</evidence>
<dbReference type="InterPro" id="IPR054491">
    <property type="entry name" value="MGH1-like_GH"/>
</dbReference>
<dbReference type="PANTHER" id="PTHR10412">
    <property type="entry name" value="MANNOSYL-OLIGOSACCHARIDE GLUCOSIDASE"/>
    <property type="match status" value="1"/>
</dbReference>
<keyword evidence="3" id="KW-0326">Glycosidase</keyword>
<dbReference type="GO" id="GO:0004573">
    <property type="term" value="F:Glc3Man9GlcNAc2 oligosaccharide glucosidase activity"/>
    <property type="evidence" value="ECO:0007669"/>
    <property type="project" value="InterPro"/>
</dbReference>
<dbReference type="EMBL" id="LVVZ01000018">
    <property type="protein sequence ID" value="OKL43740.1"/>
    <property type="molecule type" value="Genomic_DNA"/>
</dbReference>
<evidence type="ECO:0000256" key="3">
    <source>
        <dbReference type="ARBA" id="ARBA00023295"/>
    </source>
</evidence>
<sequence length="428" mass="48088">MSADLDKIAIDILQANDLGGYTIPTKGLYPYQWNWDSAFVAQGFATFDVNRGWQEIETLLQGQWDDGMVPHILFRKDDPTYFPGPSVWGTQNRALPSSGHSQPPVAASTVRLLFEKDQSATYVERLRVVFPKLLAWHRWYHTARDFDGRGVIAVMHPWESGRDNLPDWDGPAARVDTSGVGDYVRKDTSFVNADMRPRKTDYDRYLAILQFGRECNWDAEKIARDAPFYVADPGVTFIQLRADRDLLALAHALGETAALPEIEEWIARAEQGIELLWNPDLGAFTTLDLRSGVHGEGVSSASFLAPYAGICKARYLEPTLAHFDRMMSKVTYGVPSYDPDHPAFESMRYWRGPVWGILNYMIATGFAEIGETERAERIRKDTVALIEKSGFAEYFDPISGEGAGGNSFSWTSAIWLNWASPSRNQQAA</sequence>